<dbReference type="AlphaFoldDB" id="A0A1X2LRB7"/>
<proteinExistence type="predicted"/>
<organism evidence="2 3">
    <name type="scientific">Mycobacterium decipiens</name>
    <dbReference type="NCBI Taxonomy" id="1430326"/>
    <lineage>
        <taxon>Bacteria</taxon>
        <taxon>Bacillati</taxon>
        <taxon>Actinomycetota</taxon>
        <taxon>Actinomycetes</taxon>
        <taxon>Mycobacteriales</taxon>
        <taxon>Mycobacteriaceae</taxon>
        <taxon>Mycobacterium</taxon>
    </lineage>
</organism>
<dbReference type="EMBL" id="NCXP01000028">
    <property type="protein sequence ID" value="OSC39067.1"/>
    <property type="molecule type" value="Genomic_DNA"/>
</dbReference>
<gene>
    <name evidence="2" type="ORF">B8W66_18105</name>
</gene>
<dbReference type="Proteomes" id="UP000193247">
    <property type="component" value="Unassembled WGS sequence"/>
</dbReference>
<keyword evidence="3" id="KW-1185">Reference proteome</keyword>
<reference evidence="2 3" key="1">
    <citation type="submission" date="2017-04" db="EMBL/GenBank/DDBJ databases">
        <title>The new phylogeny of genus Mycobacterium.</title>
        <authorList>
            <person name="Tortoli E."/>
            <person name="Trovato A."/>
            <person name="Cirillo D.M."/>
        </authorList>
    </citation>
    <scope>NUCLEOTIDE SEQUENCE [LARGE SCALE GENOMIC DNA]</scope>
    <source>
        <strain evidence="2 3">TBL 1200985</strain>
    </source>
</reference>
<evidence type="ECO:0000313" key="3">
    <source>
        <dbReference type="Proteomes" id="UP000193247"/>
    </source>
</evidence>
<evidence type="ECO:0000256" key="1">
    <source>
        <dbReference type="SAM" id="MobiDB-lite"/>
    </source>
</evidence>
<accession>A0A1X2LRB7</accession>
<name>A0A1X2LRB7_9MYCO</name>
<evidence type="ECO:0000313" key="2">
    <source>
        <dbReference type="EMBL" id="OSC39067.1"/>
    </source>
</evidence>
<comment type="caution">
    <text evidence="2">The sequence shown here is derived from an EMBL/GenBank/DDBJ whole genome shotgun (WGS) entry which is preliminary data.</text>
</comment>
<feature type="region of interest" description="Disordered" evidence="1">
    <location>
        <begin position="29"/>
        <end position="49"/>
    </location>
</feature>
<protein>
    <submittedName>
        <fullName evidence="2">Uncharacterized protein</fullName>
    </submittedName>
</protein>
<sequence>MVMGILLEPSVDGVESVALDALLGIGTPASRSPEAAHNASGSTQAPGGECEHRVRFVSVRRSVPPLATIFDLHGRGGAR</sequence>